<evidence type="ECO:0000313" key="3">
    <source>
        <dbReference type="Proteomes" id="UP000316621"/>
    </source>
</evidence>
<dbReference type="AlphaFoldDB" id="A0A4Y7JCG1"/>
<dbReference type="EMBL" id="CM010718">
    <property type="protein sequence ID" value="RZC57335.1"/>
    <property type="molecule type" value="Genomic_DNA"/>
</dbReference>
<accession>A0A4Y7JCG1</accession>
<evidence type="ECO:0000313" key="2">
    <source>
        <dbReference type="EMBL" id="RZC57335.1"/>
    </source>
</evidence>
<dbReference type="Gramene" id="RZC57335">
    <property type="protein sequence ID" value="RZC57335"/>
    <property type="gene ID" value="C5167_004633"/>
</dbReference>
<dbReference type="Proteomes" id="UP000316621">
    <property type="component" value="Chromosome 4"/>
</dbReference>
<reference evidence="2 3" key="1">
    <citation type="journal article" date="2018" name="Science">
        <title>The opium poppy genome and morphinan production.</title>
        <authorList>
            <person name="Guo L."/>
            <person name="Winzer T."/>
            <person name="Yang X."/>
            <person name="Li Y."/>
            <person name="Ning Z."/>
            <person name="He Z."/>
            <person name="Teodor R."/>
            <person name="Lu Y."/>
            <person name="Bowser T.A."/>
            <person name="Graham I.A."/>
            <person name="Ye K."/>
        </authorList>
    </citation>
    <scope>NUCLEOTIDE SEQUENCE [LARGE SCALE GENOMIC DNA]</scope>
    <source>
        <strain evidence="3">cv. HN1</strain>
        <tissue evidence="2">Leaves</tissue>
    </source>
</reference>
<keyword evidence="3" id="KW-1185">Reference proteome</keyword>
<feature type="region of interest" description="Disordered" evidence="1">
    <location>
        <begin position="54"/>
        <end position="74"/>
    </location>
</feature>
<proteinExistence type="predicted"/>
<evidence type="ECO:0000256" key="1">
    <source>
        <dbReference type="SAM" id="MobiDB-lite"/>
    </source>
</evidence>
<organism evidence="2 3">
    <name type="scientific">Papaver somniferum</name>
    <name type="common">Opium poppy</name>
    <dbReference type="NCBI Taxonomy" id="3469"/>
    <lineage>
        <taxon>Eukaryota</taxon>
        <taxon>Viridiplantae</taxon>
        <taxon>Streptophyta</taxon>
        <taxon>Embryophyta</taxon>
        <taxon>Tracheophyta</taxon>
        <taxon>Spermatophyta</taxon>
        <taxon>Magnoliopsida</taxon>
        <taxon>Ranunculales</taxon>
        <taxon>Papaveraceae</taxon>
        <taxon>Papaveroideae</taxon>
        <taxon>Papaver</taxon>
    </lineage>
</organism>
<name>A0A4Y7JCG1_PAPSO</name>
<gene>
    <name evidence="2" type="ORF">C5167_004633</name>
</gene>
<sequence>MDNKGTSGVPKPSPITTLDAQQAEAKCSSCKNHMLNRLKNDLVHHCRLILFMDNKGTSGVPKPSPITTLDAPTG</sequence>
<protein>
    <submittedName>
        <fullName evidence="2">Uncharacterized protein</fullName>
    </submittedName>
</protein>